<evidence type="ECO:0000256" key="4">
    <source>
        <dbReference type="ARBA" id="ARBA00022833"/>
    </source>
</evidence>
<evidence type="ECO:0000256" key="3">
    <source>
        <dbReference type="ARBA" id="ARBA00022801"/>
    </source>
</evidence>
<dbReference type="InterPro" id="IPR041526">
    <property type="entry name" value="DAPG_hydrolase"/>
</dbReference>
<dbReference type="RefSeq" id="WP_033142349.1">
    <property type="nucleotide sequence ID" value="NZ_JACOOU010000002.1"/>
</dbReference>
<keyword evidence="2" id="KW-0479">Metal-binding</keyword>
<comment type="caution">
    <text evidence="8">The sequence shown here is derived from an EMBL/GenBank/DDBJ whole genome shotgun (WGS) entry which is preliminary data.</text>
</comment>
<comment type="cofactor">
    <cofactor evidence="1">
        <name>Zn(2+)</name>
        <dbReference type="ChEBI" id="CHEBI:29105"/>
    </cofactor>
</comment>
<protein>
    <recommendedName>
        <fullName evidence="7">DAPG hydrolase PhiG domain-containing protein</fullName>
    </recommendedName>
</protein>
<evidence type="ECO:0000256" key="2">
    <source>
        <dbReference type="ARBA" id="ARBA00022723"/>
    </source>
</evidence>
<comment type="similarity">
    <text evidence="5">Belongs to the DAPG/phloretin hydrolase family.</text>
</comment>
<feature type="domain" description="DAPG hydrolase PhiG" evidence="7">
    <location>
        <begin position="56"/>
        <end position="126"/>
    </location>
</feature>
<reference evidence="8 9" key="1">
    <citation type="submission" date="2020-08" db="EMBL/GenBank/DDBJ databases">
        <title>Genome public.</title>
        <authorList>
            <person name="Liu C."/>
            <person name="Sun Q."/>
        </authorList>
    </citation>
    <scope>NUCLEOTIDE SEQUENCE [LARGE SCALE GENOMIC DNA]</scope>
    <source>
        <strain evidence="8 9">NSJ-34</strain>
    </source>
</reference>
<dbReference type="EMBL" id="JACOOU010000002">
    <property type="protein sequence ID" value="MBC5671822.1"/>
    <property type="molecule type" value="Genomic_DNA"/>
</dbReference>
<organism evidence="8 9">
    <name type="scientific">Blautia celeris</name>
    <dbReference type="NCBI Taxonomy" id="2763026"/>
    <lineage>
        <taxon>Bacteria</taxon>
        <taxon>Bacillati</taxon>
        <taxon>Bacillota</taxon>
        <taxon>Clostridia</taxon>
        <taxon>Lachnospirales</taxon>
        <taxon>Lachnospiraceae</taxon>
        <taxon>Blautia</taxon>
    </lineage>
</organism>
<keyword evidence="3" id="KW-0378">Hydrolase</keyword>
<gene>
    <name evidence="8" type="ORF">H8S76_06140</name>
</gene>
<sequence length="263" mass="29626">MKSRAIQKPELTEEEKRQPYAKYLNRQPATPAKEALEYLRSRQEIPVEDALLAENGNMNDILKDGYMKCEYGVCTLPNGGGYVAMLNKMPGVTFQMYQFWNNWWSKEDQTLRYRIWNPRDHYKAGFRWSSEDVGKGVEDLIFLDHLVPENLGIDGKLAKESSLLLADGGNVISKAIDAEPLSAPQPGVVCHFVREMADGSGIELRSRFWKGYQFGPDGLFCAMGPDTPRETLDTLLGLAEHNACEMANLASILPSLYAEQNIQ</sequence>
<feature type="region of interest" description="Disordered" evidence="6">
    <location>
        <begin position="1"/>
        <end position="25"/>
    </location>
</feature>
<evidence type="ECO:0000313" key="8">
    <source>
        <dbReference type="EMBL" id="MBC5671822.1"/>
    </source>
</evidence>
<dbReference type="Proteomes" id="UP000654573">
    <property type="component" value="Unassembled WGS sequence"/>
</dbReference>
<evidence type="ECO:0000256" key="6">
    <source>
        <dbReference type="SAM" id="MobiDB-lite"/>
    </source>
</evidence>
<accession>A0ABR7F9F4</accession>
<keyword evidence="4" id="KW-0862">Zinc</keyword>
<evidence type="ECO:0000313" key="9">
    <source>
        <dbReference type="Proteomes" id="UP000654573"/>
    </source>
</evidence>
<dbReference type="Pfam" id="PF18089">
    <property type="entry name" value="DAPG_hydrolase"/>
    <property type="match status" value="2"/>
</dbReference>
<name>A0ABR7F9F4_9FIRM</name>
<evidence type="ECO:0000256" key="1">
    <source>
        <dbReference type="ARBA" id="ARBA00001947"/>
    </source>
</evidence>
<evidence type="ECO:0000259" key="7">
    <source>
        <dbReference type="Pfam" id="PF18089"/>
    </source>
</evidence>
<evidence type="ECO:0000256" key="5">
    <source>
        <dbReference type="ARBA" id="ARBA00023459"/>
    </source>
</evidence>
<keyword evidence="9" id="KW-1185">Reference proteome</keyword>
<feature type="domain" description="DAPG hydrolase PhiG" evidence="7">
    <location>
        <begin position="130"/>
        <end position="258"/>
    </location>
</feature>
<proteinExistence type="inferred from homology"/>